<dbReference type="Proteomes" id="UP000299102">
    <property type="component" value="Unassembled WGS sequence"/>
</dbReference>
<sequence>MNYHSFVCLRNQIDGNRSVDGVVPVVQCARRSSSRGSYGEVALMSSYFRQFRCQLVHRQTDCNIRSSRPPFVLTLSDMTEMSFHVR</sequence>
<protein>
    <submittedName>
        <fullName evidence="1">Uncharacterized protein</fullName>
    </submittedName>
</protein>
<reference evidence="1 2" key="1">
    <citation type="journal article" date="2019" name="Commun. Biol.">
        <title>The bagworm genome reveals a unique fibroin gene that provides high tensile strength.</title>
        <authorList>
            <person name="Kono N."/>
            <person name="Nakamura H."/>
            <person name="Ohtoshi R."/>
            <person name="Tomita M."/>
            <person name="Numata K."/>
            <person name="Arakawa K."/>
        </authorList>
    </citation>
    <scope>NUCLEOTIDE SEQUENCE [LARGE SCALE GENOMIC DNA]</scope>
</reference>
<gene>
    <name evidence="1" type="ORF">EVAR_7778_1</name>
</gene>
<proteinExistence type="predicted"/>
<dbReference type="AlphaFoldDB" id="A0A4C1TLL7"/>
<evidence type="ECO:0000313" key="2">
    <source>
        <dbReference type="Proteomes" id="UP000299102"/>
    </source>
</evidence>
<accession>A0A4C1TLL7</accession>
<organism evidence="1 2">
    <name type="scientific">Eumeta variegata</name>
    <name type="common">Bagworm moth</name>
    <name type="synonym">Eumeta japonica</name>
    <dbReference type="NCBI Taxonomy" id="151549"/>
    <lineage>
        <taxon>Eukaryota</taxon>
        <taxon>Metazoa</taxon>
        <taxon>Ecdysozoa</taxon>
        <taxon>Arthropoda</taxon>
        <taxon>Hexapoda</taxon>
        <taxon>Insecta</taxon>
        <taxon>Pterygota</taxon>
        <taxon>Neoptera</taxon>
        <taxon>Endopterygota</taxon>
        <taxon>Lepidoptera</taxon>
        <taxon>Glossata</taxon>
        <taxon>Ditrysia</taxon>
        <taxon>Tineoidea</taxon>
        <taxon>Psychidae</taxon>
        <taxon>Oiketicinae</taxon>
        <taxon>Eumeta</taxon>
    </lineage>
</organism>
<comment type="caution">
    <text evidence="1">The sequence shown here is derived from an EMBL/GenBank/DDBJ whole genome shotgun (WGS) entry which is preliminary data.</text>
</comment>
<evidence type="ECO:0000313" key="1">
    <source>
        <dbReference type="EMBL" id="GBP14500.1"/>
    </source>
</evidence>
<dbReference type="EMBL" id="BGZK01000064">
    <property type="protein sequence ID" value="GBP14500.1"/>
    <property type="molecule type" value="Genomic_DNA"/>
</dbReference>
<name>A0A4C1TLL7_EUMVA</name>
<keyword evidence="2" id="KW-1185">Reference proteome</keyword>